<name>A0A246HHR8_STEMA</name>
<organism evidence="4 5">
    <name type="scientific">Stenotrophomonas maltophilia</name>
    <name type="common">Pseudomonas maltophilia</name>
    <name type="synonym">Xanthomonas maltophilia</name>
    <dbReference type="NCBI Taxonomy" id="40324"/>
    <lineage>
        <taxon>Bacteria</taxon>
        <taxon>Pseudomonadati</taxon>
        <taxon>Pseudomonadota</taxon>
        <taxon>Gammaproteobacteria</taxon>
        <taxon>Lysobacterales</taxon>
        <taxon>Lysobacteraceae</taxon>
        <taxon>Stenotrophomonas</taxon>
        <taxon>Stenotrophomonas maltophilia group</taxon>
    </lineage>
</organism>
<sequence length="540" mass="57180">MRLTLTSLMLIALAGCSPGPAPLHARESPAPVPPTSAPMPFAYAEADISDLQSRMASGELDSVTLARAYLDRIARLDRAGPRLRAVIELNPDALREAAQLDTERRQGQLRGPLHGIPLLLKDNIGASPMSTTAGSLALEGFRPDDAFLVKRLRAAGALILGKTNLSEWANFRSSQSISGWSARGGQTRNPYRLSHNPCGSSSGSAVAVSANLAVAAIGTETDGSIVCPAAVNGVVGLKPTVGLVSREGIVPISFSQDTAGPMTRSVADAAALLTAMAGRDESDPATATMPGRAVYDYTSRLNADALRGARIGVLYGDLMQKPGIAPALQHAVAVLRDAGATVVPVQLPTQGQWQEAERIVLMHEFKAGLQRYFTTYQAPVRSLEDVIAWNRSHAGKELAMFDQDLMETAATMGGLGSPAYIRARSDARRLAGPEGIDAVLREQKLDALVAPTTGTAWPIRPGSGDDFPGESYSAAAVAGYPSLTVPMAHVDGLPLGLLFMGTAWSEPRLIELGYAYEQRTRARRPPRFQTDSLLPHSVAP</sequence>
<dbReference type="InterPro" id="IPR036928">
    <property type="entry name" value="AS_sf"/>
</dbReference>
<keyword evidence="2" id="KW-0732">Signal</keyword>
<protein>
    <submittedName>
        <fullName evidence="4">Amidase</fullName>
        <ecNumber evidence="4">3.5.1.4</ecNumber>
    </submittedName>
</protein>
<comment type="caution">
    <text evidence="4">The sequence shown here is derived from an EMBL/GenBank/DDBJ whole genome shotgun (WGS) entry which is preliminary data.</text>
</comment>
<feature type="domain" description="Amidase" evidence="3">
    <location>
        <begin position="67"/>
        <end position="509"/>
    </location>
</feature>
<feature type="region of interest" description="Disordered" evidence="1">
    <location>
        <begin position="521"/>
        <end position="540"/>
    </location>
</feature>
<evidence type="ECO:0000259" key="3">
    <source>
        <dbReference type="Pfam" id="PF01425"/>
    </source>
</evidence>
<dbReference type="PANTHER" id="PTHR42678">
    <property type="entry name" value="AMIDASE"/>
    <property type="match status" value="1"/>
</dbReference>
<evidence type="ECO:0000256" key="1">
    <source>
        <dbReference type="SAM" id="MobiDB-lite"/>
    </source>
</evidence>
<feature type="chain" id="PRO_5013054919" evidence="2">
    <location>
        <begin position="26"/>
        <end position="540"/>
    </location>
</feature>
<proteinExistence type="predicted"/>
<dbReference type="PROSITE" id="PS51257">
    <property type="entry name" value="PROKAR_LIPOPROTEIN"/>
    <property type="match status" value="1"/>
</dbReference>
<dbReference type="AlphaFoldDB" id="A0A246HHR8"/>
<feature type="signal peptide" evidence="2">
    <location>
        <begin position="1"/>
        <end position="25"/>
    </location>
</feature>
<dbReference type="EC" id="3.5.1.4" evidence="4"/>
<reference evidence="4 5" key="1">
    <citation type="submission" date="2017-06" db="EMBL/GenBank/DDBJ databases">
        <authorList>
            <person name="Kim H.J."/>
            <person name="Triplett B.A."/>
        </authorList>
    </citation>
    <scope>NUCLEOTIDE SEQUENCE [LARGE SCALE GENOMIC DNA]</scope>
    <source>
        <strain evidence="4 5">13146</strain>
    </source>
</reference>
<dbReference type="NCBIfam" id="NF006006">
    <property type="entry name" value="PRK08137.1"/>
    <property type="match status" value="1"/>
</dbReference>
<dbReference type="GO" id="GO:0004040">
    <property type="term" value="F:amidase activity"/>
    <property type="evidence" value="ECO:0007669"/>
    <property type="project" value="UniProtKB-EC"/>
</dbReference>
<gene>
    <name evidence="4" type="ORF">CEE60_18690</name>
</gene>
<evidence type="ECO:0000313" key="4">
    <source>
        <dbReference type="EMBL" id="OWQ49819.1"/>
    </source>
</evidence>
<dbReference type="SUPFAM" id="SSF75304">
    <property type="entry name" value="Amidase signature (AS) enzymes"/>
    <property type="match status" value="1"/>
</dbReference>
<dbReference type="Gene3D" id="3.90.1300.10">
    <property type="entry name" value="Amidase signature (AS) domain"/>
    <property type="match status" value="1"/>
</dbReference>
<dbReference type="Pfam" id="PF01425">
    <property type="entry name" value="Amidase"/>
    <property type="match status" value="1"/>
</dbReference>
<keyword evidence="4" id="KW-0378">Hydrolase</keyword>
<evidence type="ECO:0000313" key="5">
    <source>
        <dbReference type="Proteomes" id="UP000198157"/>
    </source>
</evidence>
<dbReference type="Proteomes" id="UP000198157">
    <property type="component" value="Unassembled WGS sequence"/>
</dbReference>
<dbReference type="OrthoDB" id="8872210at2"/>
<dbReference type="PANTHER" id="PTHR42678:SF34">
    <property type="entry name" value="OS04G0183300 PROTEIN"/>
    <property type="match status" value="1"/>
</dbReference>
<dbReference type="EMBL" id="NIVS01000056">
    <property type="protein sequence ID" value="OWQ49819.1"/>
    <property type="molecule type" value="Genomic_DNA"/>
</dbReference>
<accession>A0A246HHR8</accession>
<evidence type="ECO:0000256" key="2">
    <source>
        <dbReference type="SAM" id="SignalP"/>
    </source>
</evidence>
<dbReference type="InterPro" id="IPR023631">
    <property type="entry name" value="Amidase_dom"/>
</dbReference>